<feature type="transmembrane region" description="Helical" evidence="2">
    <location>
        <begin position="42"/>
        <end position="66"/>
    </location>
</feature>
<feature type="region of interest" description="Disordered" evidence="1">
    <location>
        <begin position="1"/>
        <end position="26"/>
    </location>
</feature>
<evidence type="ECO:0000256" key="1">
    <source>
        <dbReference type="SAM" id="MobiDB-lite"/>
    </source>
</evidence>
<evidence type="ECO:0000313" key="4">
    <source>
        <dbReference type="Proteomes" id="UP000322927"/>
    </source>
</evidence>
<reference evidence="3 4" key="1">
    <citation type="submission" date="2018-05" db="EMBL/GenBank/DDBJ databases">
        <title>Streptomyces venezuelae.</title>
        <authorList>
            <person name="Kim W."/>
            <person name="Lee N."/>
            <person name="Cho B.-K."/>
        </authorList>
    </citation>
    <scope>NUCLEOTIDE SEQUENCE [LARGE SCALE GENOMIC DNA]</scope>
    <source>
        <strain evidence="3 4">ATCC 14584</strain>
    </source>
</reference>
<feature type="region of interest" description="Disordered" evidence="1">
    <location>
        <begin position="68"/>
        <end position="136"/>
    </location>
</feature>
<dbReference type="AlphaFoldDB" id="A0A5P2BW24"/>
<dbReference type="EMBL" id="CP029192">
    <property type="protein sequence ID" value="QES34656.1"/>
    <property type="molecule type" value="Genomic_DNA"/>
</dbReference>
<name>A0A5P2BW24_STRVZ</name>
<dbReference type="OrthoDB" id="3874183at2"/>
<keyword evidence="2" id="KW-1133">Transmembrane helix</keyword>
<proteinExistence type="predicted"/>
<organism evidence="3 4">
    <name type="scientific">Streptomyces venezuelae</name>
    <dbReference type="NCBI Taxonomy" id="54571"/>
    <lineage>
        <taxon>Bacteria</taxon>
        <taxon>Bacillati</taxon>
        <taxon>Actinomycetota</taxon>
        <taxon>Actinomycetes</taxon>
        <taxon>Kitasatosporales</taxon>
        <taxon>Streptomycetaceae</taxon>
        <taxon>Streptomyces</taxon>
    </lineage>
</organism>
<keyword evidence="2" id="KW-0472">Membrane</keyword>
<evidence type="ECO:0000313" key="3">
    <source>
        <dbReference type="EMBL" id="QES34656.1"/>
    </source>
</evidence>
<dbReference type="Proteomes" id="UP000322927">
    <property type="component" value="Chromosome"/>
</dbReference>
<gene>
    <name evidence="3" type="ORF">DEJ48_15720</name>
</gene>
<evidence type="ECO:0000256" key="2">
    <source>
        <dbReference type="SAM" id="Phobius"/>
    </source>
</evidence>
<protein>
    <submittedName>
        <fullName evidence="3">Uncharacterized protein</fullName>
    </submittedName>
</protein>
<sequence>MSFGQGGPQWGPGGTGGPGGGPTPDWAALAEASEARTRRRKWLLIGGGVFATVGIAAAVAITVVTANGDEPSASNKPASELPTAADIPGASKEAEPSFEATTPPPPPDPKDFVSSAKKDKAPLTPEGMFPGKSWRTGERLYKKGATDSTTKCTSVTQPALGSVLAKNDCTRLIRASYIRDGVAVTIGVAVFDTAADATKVKEQVKKGLVNSLPGKGVPDFCRTGVCRGTYNAYGRYAYFTTTGYTSGKDVTTGDRKAYGVGDDLSRFAFQRIHLRGEAQASAAAEAPQ</sequence>
<feature type="compositionally biased region" description="Gly residues" evidence="1">
    <location>
        <begin position="1"/>
        <end position="22"/>
    </location>
</feature>
<keyword evidence="2" id="KW-0812">Transmembrane</keyword>
<dbReference type="RefSeq" id="WP_150216756.1">
    <property type="nucleotide sequence ID" value="NZ_CP029192.1"/>
</dbReference>
<accession>A0A5P2BW24</accession>
<feature type="compositionally biased region" description="Basic and acidic residues" evidence="1">
    <location>
        <begin position="108"/>
        <end position="121"/>
    </location>
</feature>